<gene>
    <name evidence="2" type="ORF">JXQ802_LOCUS38309</name>
    <name evidence="1" type="ORF">PYM288_LOCUS16612</name>
</gene>
<reference evidence="2" key="1">
    <citation type="submission" date="2021-02" db="EMBL/GenBank/DDBJ databases">
        <authorList>
            <person name="Nowell W R."/>
        </authorList>
    </citation>
    <scope>NUCLEOTIDE SEQUENCE</scope>
</reference>
<sequence>MSARYDMSLEVNAKHFVEKLKNYQHSVDYFTVTGTHGTIATCLNPLIFCGHFIEKFCNQISDLKSAKKKTLMADAIIAPLLLYSNIEQSMVIVHTMMFEHVTIG</sequence>
<evidence type="ECO:0000313" key="3">
    <source>
        <dbReference type="Proteomes" id="UP000663870"/>
    </source>
</evidence>
<dbReference type="EMBL" id="CAJNOH010000438">
    <property type="protein sequence ID" value="CAF1040415.1"/>
    <property type="molecule type" value="Genomic_DNA"/>
</dbReference>
<evidence type="ECO:0000313" key="2">
    <source>
        <dbReference type="EMBL" id="CAF1463502.1"/>
    </source>
</evidence>
<evidence type="ECO:0000313" key="1">
    <source>
        <dbReference type="EMBL" id="CAF1040415.1"/>
    </source>
</evidence>
<accession>A0A815QL32</accession>
<keyword evidence="3" id="KW-1185">Reference proteome</keyword>
<organism evidence="2 3">
    <name type="scientific">Rotaria sordida</name>
    <dbReference type="NCBI Taxonomy" id="392033"/>
    <lineage>
        <taxon>Eukaryota</taxon>
        <taxon>Metazoa</taxon>
        <taxon>Spiralia</taxon>
        <taxon>Gnathifera</taxon>
        <taxon>Rotifera</taxon>
        <taxon>Eurotatoria</taxon>
        <taxon>Bdelloidea</taxon>
        <taxon>Philodinida</taxon>
        <taxon>Philodinidae</taxon>
        <taxon>Rotaria</taxon>
    </lineage>
</organism>
<comment type="caution">
    <text evidence="2">The sequence shown here is derived from an EMBL/GenBank/DDBJ whole genome shotgun (WGS) entry which is preliminary data.</text>
</comment>
<dbReference type="EMBL" id="CAJNOL010002114">
    <property type="protein sequence ID" value="CAF1463502.1"/>
    <property type="molecule type" value="Genomic_DNA"/>
</dbReference>
<dbReference type="Proteomes" id="UP000663870">
    <property type="component" value="Unassembled WGS sequence"/>
</dbReference>
<name>A0A815QL32_9BILA</name>
<proteinExistence type="predicted"/>
<dbReference type="AlphaFoldDB" id="A0A815QL32"/>
<protein>
    <submittedName>
        <fullName evidence="2">Uncharacterized protein</fullName>
    </submittedName>
</protein>
<dbReference type="Proteomes" id="UP000663854">
    <property type="component" value="Unassembled WGS sequence"/>
</dbReference>